<dbReference type="AlphaFoldDB" id="A0A3E1P488"/>
<protein>
    <recommendedName>
        <fullName evidence="4">Secreted protein</fullName>
    </recommendedName>
</protein>
<keyword evidence="3" id="KW-1185">Reference proteome</keyword>
<evidence type="ECO:0000313" key="2">
    <source>
        <dbReference type="EMBL" id="RFM35009.1"/>
    </source>
</evidence>
<feature type="signal peptide" evidence="1">
    <location>
        <begin position="1"/>
        <end position="22"/>
    </location>
</feature>
<proteinExistence type="predicted"/>
<evidence type="ECO:0000256" key="1">
    <source>
        <dbReference type="SAM" id="SignalP"/>
    </source>
</evidence>
<organism evidence="2 3">
    <name type="scientific">Chitinophaga silvisoli</name>
    <dbReference type="NCBI Taxonomy" id="2291814"/>
    <lineage>
        <taxon>Bacteria</taxon>
        <taxon>Pseudomonadati</taxon>
        <taxon>Bacteroidota</taxon>
        <taxon>Chitinophagia</taxon>
        <taxon>Chitinophagales</taxon>
        <taxon>Chitinophagaceae</taxon>
        <taxon>Chitinophaga</taxon>
    </lineage>
</organism>
<keyword evidence="1" id="KW-0732">Signal</keyword>
<dbReference type="Proteomes" id="UP000261174">
    <property type="component" value="Unassembled WGS sequence"/>
</dbReference>
<accession>A0A3E1P488</accession>
<evidence type="ECO:0008006" key="4">
    <source>
        <dbReference type="Google" id="ProtNLM"/>
    </source>
</evidence>
<dbReference type="OrthoDB" id="680594at2"/>
<dbReference type="RefSeq" id="WP_116852493.1">
    <property type="nucleotide sequence ID" value="NZ_QTJV01000002.1"/>
</dbReference>
<gene>
    <name evidence="2" type="ORF">DXN04_06300</name>
</gene>
<dbReference type="InterPro" id="IPR045391">
    <property type="entry name" value="DUF6520"/>
</dbReference>
<reference evidence="2 3" key="1">
    <citation type="submission" date="2018-08" db="EMBL/GenBank/DDBJ databases">
        <title>Chitinophaga sp. K20C18050901, a novel bacterium isolated from forest soil.</title>
        <authorList>
            <person name="Wang C."/>
        </authorList>
    </citation>
    <scope>NUCLEOTIDE SEQUENCE [LARGE SCALE GENOMIC DNA]</scope>
    <source>
        <strain evidence="2 3">K20C18050901</strain>
    </source>
</reference>
<dbReference type="EMBL" id="QTJV01000002">
    <property type="protein sequence ID" value="RFM35009.1"/>
    <property type="molecule type" value="Genomic_DNA"/>
</dbReference>
<comment type="caution">
    <text evidence="2">The sequence shown here is derived from an EMBL/GenBank/DDBJ whole genome shotgun (WGS) entry which is preliminary data.</text>
</comment>
<sequence length="78" mass="8916">MKKRKLLIALFLILGAAGAARATKARDFYGYIYLNGAWTQIYIPYECPYNGWGCTYPHNGVVYQIYLQSGITFYPLKP</sequence>
<name>A0A3E1P488_9BACT</name>
<feature type="chain" id="PRO_5017541576" description="Secreted protein" evidence="1">
    <location>
        <begin position="23"/>
        <end position="78"/>
    </location>
</feature>
<evidence type="ECO:0000313" key="3">
    <source>
        <dbReference type="Proteomes" id="UP000261174"/>
    </source>
</evidence>
<dbReference type="Pfam" id="PF20130">
    <property type="entry name" value="DUF6520"/>
    <property type="match status" value="1"/>
</dbReference>